<feature type="domain" description="Spore protein YkvP/CgeB glycosyl transferase-like" evidence="2">
    <location>
        <begin position="204"/>
        <end position="356"/>
    </location>
</feature>
<dbReference type="Pfam" id="PF13524">
    <property type="entry name" value="Glyco_trans_1_2"/>
    <property type="match status" value="1"/>
</dbReference>
<dbReference type="AlphaFoldDB" id="A0A4R6R917"/>
<evidence type="ECO:0000313" key="3">
    <source>
        <dbReference type="EMBL" id="TDP82315.1"/>
    </source>
</evidence>
<protein>
    <submittedName>
        <fullName evidence="3">Uncharacterized protein DUF3880</fullName>
    </submittedName>
</protein>
<feature type="region of interest" description="Disordered" evidence="1">
    <location>
        <begin position="363"/>
        <end position="391"/>
    </location>
</feature>
<evidence type="ECO:0000259" key="2">
    <source>
        <dbReference type="Pfam" id="PF13524"/>
    </source>
</evidence>
<keyword evidence="4" id="KW-1185">Reference proteome</keyword>
<evidence type="ECO:0000313" key="4">
    <source>
        <dbReference type="Proteomes" id="UP000294547"/>
    </source>
</evidence>
<organism evidence="3 4">
    <name type="scientific">Oharaeibacter diazotrophicus</name>
    <dbReference type="NCBI Taxonomy" id="1920512"/>
    <lineage>
        <taxon>Bacteria</taxon>
        <taxon>Pseudomonadati</taxon>
        <taxon>Pseudomonadota</taxon>
        <taxon>Alphaproteobacteria</taxon>
        <taxon>Hyphomicrobiales</taxon>
        <taxon>Pleomorphomonadaceae</taxon>
        <taxon>Oharaeibacter</taxon>
    </lineage>
</organism>
<proteinExistence type="predicted"/>
<dbReference type="RefSeq" id="WP_126539563.1">
    <property type="nucleotide sequence ID" value="NZ_BSPM01000007.1"/>
</dbReference>
<dbReference type="OrthoDB" id="110463at2"/>
<comment type="caution">
    <text evidence="3">The sequence shown here is derived from an EMBL/GenBank/DDBJ whole genome shotgun (WGS) entry which is preliminary data.</text>
</comment>
<dbReference type="Proteomes" id="UP000294547">
    <property type="component" value="Unassembled WGS sequence"/>
</dbReference>
<dbReference type="EMBL" id="SNXY01000010">
    <property type="protein sequence ID" value="TDP82315.1"/>
    <property type="molecule type" value="Genomic_DNA"/>
</dbReference>
<reference evidence="3 4" key="1">
    <citation type="submission" date="2019-03" db="EMBL/GenBank/DDBJ databases">
        <title>Genomic Encyclopedia of Type Strains, Phase IV (KMG-IV): sequencing the most valuable type-strain genomes for metagenomic binning, comparative biology and taxonomic classification.</title>
        <authorList>
            <person name="Goeker M."/>
        </authorList>
    </citation>
    <scope>NUCLEOTIDE SEQUENCE [LARGE SCALE GENOMIC DNA]</scope>
    <source>
        <strain evidence="3 4">DSM 102969</strain>
    </source>
</reference>
<dbReference type="SUPFAM" id="SSF53756">
    <property type="entry name" value="UDP-Glycosyltransferase/glycogen phosphorylase"/>
    <property type="match status" value="1"/>
</dbReference>
<name>A0A4R6R917_9HYPH</name>
<sequence length="391" mass="42263">MVAPEARPDRSGTVGGTLRILMVAELWHGSDSLALARALIRLGHSVAVVSDEMFQAPGLRSRVLRAARRLAMPLIKRDFNAELLAGADQFEPHLLLVCKGVLVRAETIRAIKARGARAFLWWPDISMIGHGPEVPRAVPHYDWVFTTKSFGVDDLRARLGVDAVTFMPPGFDPETHEPIVPSAADLERYRADLAFVGTWSPKKQAILEAILAARPTLDLAIWGDQWEKAAGGPLARHCRLRPVYGREYSKAITVPRIALGLLSEIRAGASDGDRITARTFQIPAAGGFMLHERNPEVARYFTDGVDCAMFADVDEAVALVDRYLADPAARDAVAAAGRARCVAAGYSVDDRARTIVAQWSATTARGGRPGEPALPPCTGKSASSLQADAHP</sequence>
<gene>
    <name evidence="3" type="ORF">EDD54_3582</name>
</gene>
<dbReference type="InterPro" id="IPR055259">
    <property type="entry name" value="YkvP/CgeB_Glyco_trans-like"/>
</dbReference>
<evidence type="ECO:0000256" key="1">
    <source>
        <dbReference type="SAM" id="MobiDB-lite"/>
    </source>
</evidence>
<feature type="compositionally biased region" description="Polar residues" evidence="1">
    <location>
        <begin position="380"/>
        <end position="391"/>
    </location>
</feature>
<accession>A0A4R6R917</accession>